<feature type="signal peptide" evidence="1">
    <location>
        <begin position="1"/>
        <end position="26"/>
    </location>
</feature>
<dbReference type="RefSeq" id="WP_154426647.1">
    <property type="nucleotide sequence ID" value="NZ_VUNN01000028.1"/>
</dbReference>
<organism evidence="2 3">
    <name type="scientific">Bullifex porci</name>
    <dbReference type="NCBI Taxonomy" id="2606638"/>
    <lineage>
        <taxon>Bacteria</taxon>
        <taxon>Pseudomonadati</taxon>
        <taxon>Spirochaetota</taxon>
        <taxon>Spirochaetia</taxon>
        <taxon>Spirochaetales</taxon>
        <taxon>Spirochaetaceae</taxon>
        <taxon>Bullifex</taxon>
    </lineage>
</organism>
<keyword evidence="3" id="KW-1185">Reference proteome</keyword>
<evidence type="ECO:0000313" key="2">
    <source>
        <dbReference type="EMBL" id="MSU07149.1"/>
    </source>
</evidence>
<accession>A0A7X2PDW8</accession>
<gene>
    <name evidence="2" type="ORF">FYJ80_10290</name>
</gene>
<keyword evidence="1" id="KW-0732">Signal</keyword>
<sequence length="446" mass="50313">MRKIIAIIIISIFLTACSSLSTIMEAAYTGVPTWAIQKPTKKGLIYFVSSSNAENQNQRANLIYRDLLAQISEELGYEVTGTYYRELSTLGTIAELGLEIIDYSEVSGTLYYLAVADEALFDSKRSEEYKLELDRARRITALKEEAIEYYKNNNDIDTLNCYVSAALILNEGPALSYTKEEFLDSATEIAKNIKFKLSDVDPNSGKCILNVSRDRGALSPRVVEAPILVTIMVHDHSGSYFEYSYREITDEKGQVEFYKKFPRMANIGSVTFSLDIATEALPSEALKKEIEETTITFDYNIVSEVAKDGIVIAFSEWDENGEQLPTTYSSDAFRSYLEKDGIKVVNAIINGNEFEEVLASAQERFADKRYLIWSRVGRNTIHKTSTGDYVTSSQGYTVLADLKSGEMLYYDYDTQSVAWGPDWEKVNQELFTSYGTLMASQITRYL</sequence>
<evidence type="ECO:0000256" key="1">
    <source>
        <dbReference type="SAM" id="SignalP"/>
    </source>
</evidence>
<dbReference type="EMBL" id="VUNN01000028">
    <property type="protein sequence ID" value="MSU07149.1"/>
    <property type="molecule type" value="Genomic_DNA"/>
</dbReference>
<name>A0A7X2PDW8_9SPIO</name>
<dbReference type="PROSITE" id="PS51257">
    <property type="entry name" value="PROKAR_LIPOPROTEIN"/>
    <property type="match status" value="1"/>
</dbReference>
<protein>
    <submittedName>
        <fullName evidence="2">Uncharacterized protein</fullName>
    </submittedName>
</protein>
<evidence type="ECO:0000313" key="3">
    <source>
        <dbReference type="Proteomes" id="UP000460549"/>
    </source>
</evidence>
<dbReference type="Proteomes" id="UP000460549">
    <property type="component" value="Unassembled WGS sequence"/>
</dbReference>
<dbReference type="AlphaFoldDB" id="A0A7X2PDW8"/>
<feature type="chain" id="PRO_5030826273" evidence="1">
    <location>
        <begin position="27"/>
        <end position="446"/>
    </location>
</feature>
<proteinExistence type="predicted"/>
<reference evidence="2 3" key="1">
    <citation type="submission" date="2019-08" db="EMBL/GenBank/DDBJ databases">
        <title>In-depth cultivation of the pig gut microbiome towards novel bacterial diversity and tailored functional studies.</title>
        <authorList>
            <person name="Wylensek D."/>
            <person name="Hitch T.C.A."/>
            <person name="Clavel T."/>
        </authorList>
    </citation>
    <scope>NUCLEOTIDE SEQUENCE [LARGE SCALE GENOMIC DNA]</scope>
    <source>
        <strain evidence="2 3">NM-380-WT-3C1</strain>
    </source>
</reference>
<comment type="caution">
    <text evidence="2">The sequence shown here is derived from an EMBL/GenBank/DDBJ whole genome shotgun (WGS) entry which is preliminary data.</text>
</comment>